<comment type="cofactor">
    <cofactor evidence="1">
        <name>Mg(2+)</name>
        <dbReference type="ChEBI" id="CHEBI:18420"/>
    </cofactor>
</comment>
<comment type="similarity">
    <text evidence="2 4">Belongs to the Nudix hydrolase family.</text>
</comment>
<gene>
    <name evidence="6" type="ORF">GCM10025789_12490</name>
</gene>
<organism evidence="6 7">
    <name type="scientific">Tessaracoccus lubricantis</name>
    <dbReference type="NCBI Taxonomy" id="545543"/>
    <lineage>
        <taxon>Bacteria</taxon>
        <taxon>Bacillati</taxon>
        <taxon>Actinomycetota</taxon>
        <taxon>Actinomycetes</taxon>
        <taxon>Propionibacteriales</taxon>
        <taxon>Propionibacteriaceae</taxon>
        <taxon>Tessaracoccus</taxon>
    </lineage>
</organism>
<name>A0ABP9FA18_9ACTN</name>
<dbReference type="PANTHER" id="PTHR43046">
    <property type="entry name" value="GDP-MANNOSE MANNOSYL HYDROLASE"/>
    <property type="match status" value="1"/>
</dbReference>
<dbReference type="InterPro" id="IPR000086">
    <property type="entry name" value="NUDIX_hydrolase_dom"/>
</dbReference>
<evidence type="ECO:0000256" key="2">
    <source>
        <dbReference type="ARBA" id="ARBA00005582"/>
    </source>
</evidence>
<dbReference type="PANTHER" id="PTHR43046:SF14">
    <property type="entry name" value="MUTT_NUDIX FAMILY PROTEIN"/>
    <property type="match status" value="1"/>
</dbReference>
<dbReference type="PRINTS" id="PR00502">
    <property type="entry name" value="NUDIXFAMILY"/>
</dbReference>
<comment type="caution">
    <text evidence="6">The sequence shown here is derived from an EMBL/GenBank/DDBJ whole genome shotgun (WGS) entry which is preliminary data.</text>
</comment>
<accession>A0ABP9FA18</accession>
<proteinExistence type="inferred from homology"/>
<dbReference type="Pfam" id="PF00293">
    <property type="entry name" value="NUDIX"/>
    <property type="match status" value="1"/>
</dbReference>
<dbReference type="PROSITE" id="PS51462">
    <property type="entry name" value="NUDIX"/>
    <property type="match status" value="1"/>
</dbReference>
<dbReference type="InterPro" id="IPR015797">
    <property type="entry name" value="NUDIX_hydrolase-like_dom_sf"/>
</dbReference>
<dbReference type="EMBL" id="BAABLV010000020">
    <property type="protein sequence ID" value="GAA4896273.1"/>
    <property type="molecule type" value="Genomic_DNA"/>
</dbReference>
<protein>
    <recommendedName>
        <fullName evidence="5">Nudix hydrolase domain-containing protein</fullName>
    </recommendedName>
</protein>
<evidence type="ECO:0000313" key="6">
    <source>
        <dbReference type="EMBL" id="GAA4896273.1"/>
    </source>
</evidence>
<keyword evidence="3 4" id="KW-0378">Hydrolase</keyword>
<dbReference type="Proteomes" id="UP001501521">
    <property type="component" value="Unassembled WGS sequence"/>
</dbReference>
<dbReference type="SUPFAM" id="SSF55811">
    <property type="entry name" value="Nudix"/>
    <property type="match status" value="1"/>
</dbReference>
<evidence type="ECO:0000313" key="7">
    <source>
        <dbReference type="Proteomes" id="UP001501521"/>
    </source>
</evidence>
<dbReference type="PROSITE" id="PS00893">
    <property type="entry name" value="NUDIX_BOX"/>
    <property type="match status" value="1"/>
</dbReference>
<evidence type="ECO:0000259" key="5">
    <source>
        <dbReference type="PROSITE" id="PS51462"/>
    </source>
</evidence>
<evidence type="ECO:0000256" key="4">
    <source>
        <dbReference type="RuleBase" id="RU003476"/>
    </source>
</evidence>
<dbReference type="Gene3D" id="3.90.79.10">
    <property type="entry name" value="Nucleoside Triphosphate Pyrophosphohydrolase"/>
    <property type="match status" value="1"/>
</dbReference>
<keyword evidence="7" id="KW-1185">Reference proteome</keyword>
<dbReference type="InterPro" id="IPR020084">
    <property type="entry name" value="NUDIX_hydrolase_CS"/>
</dbReference>
<evidence type="ECO:0000256" key="1">
    <source>
        <dbReference type="ARBA" id="ARBA00001946"/>
    </source>
</evidence>
<dbReference type="InterPro" id="IPR020476">
    <property type="entry name" value="Nudix_hydrolase"/>
</dbReference>
<dbReference type="CDD" id="cd02883">
    <property type="entry name" value="NUDIX_Hydrolase"/>
    <property type="match status" value="1"/>
</dbReference>
<reference evidence="7" key="1">
    <citation type="journal article" date="2019" name="Int. J. Syst. Evol. Microbiol.">
        <title>The Global Catalogue of Microorganisms (GCM) 10K type strain sequencing project: providing services to taxonomists for standard genome sequencing and annotation.</title>
        <authorList>
            <consortium name="The Broad Institute Genomics Platform"/>
            <consortium name="The Broad Institute Genome Sequencing Center for Infectious Disease"/>
            <person name="Wu L."/>
            <person name="Ma J."/>
        </authorList>
    </citation>
    <scope>NUCLEOTIDE SEQUENCE [LARGE SCALE GENOMIC DNA]</scope>
    <source>
        <strain evidence="7">JCM 19125</strain>
    </source>
</reference>
<sequence length="231" mass="25340">MRVIGVTSPLRAPVADFVVRHGAHPRVTMFDHGYVPLRPLAAAMQDDDIVFTWLVREVHEADHRPPERHTVYVSSPSETPARYQRVGAYALVLSDRGILGTVNSTATPAPGTWSLPGGGVDPGESPSEAVLREVFEETGQEVVIDRVLTLESEHWVGRSMSGRLEDFHALRVVYGATCKAPSDPVVHDIGGSTLEAGWVPTRAWRSLHWTNSSRTLLSQYARKLSSGQSLK</sequence>
<dbReference type="RefSeq" id="WP_345580582.1">
    <property type="nucleotide sequence ID" value="NZ_BAABLV010000020.1"/>
</dbReference>
<evidence type="ECO:0000256" key="3">
    <source>
        <dbReference type="ARBA" id="ARBA00022801"/>
    </source>
</evidence>
<feature type="domain" description="Nudix hydrolase" evidence="5">
    <location>
        <begin position="83"/>
        <end position="223"/>
    </location>
</feature>